<dbReference type="AlphaFoldDB" id="A0A2P2CCG6"/>
<dbReference type="EMBL" id="CZKB01000011">
    <property type="protein sequence ID" value="CUR59674.1"/>
    <property type="molecule type" value="Genomic_DNA"/>
</dbReference>
<name>A0A2P2CCG6_9ZZZZ</name>
<gene>
    <name evidence="1" type="ORF">NOCA1190032</name>
</gene>
<sequence>MTRTHIPQSALYSTGVTPPRLPLRRRIWPGRRASIAPDAHIKVLACHAKGSHVRLRATVGGDGYRRRQIRASELGPYA</sequence>
<proteinExistence type="predicted"/>
<evidence type="ECO:0000313" key="1">
    <source>
        <dbReference type="EMBL" id="CUR59674.1"/>
    </source>
</evidence>
<organism evidence="1">
    <name type="scientific">metagenome</name>
    <dbReference type="NCBI Taxonomy" id="256318"/>
    <lineage>
        <taxon>unclassified sequences</taxon>
        <taxon>metagenomes</taxon>
    </lineage>
</organism>
<reference evidence="1" key="1">
    <citation type="submission" date="2015-08" db="EMBL/GenBank/DDBJ databases">
        <authorList>
            <person name="Babu N.S."/>
            <person name="Beckwith C.J."/>
            <person name="Beseler K.G."/>
            <person name="Brison A."/>
            <person name="Carone J.V."/>
            <person name="Caskin T.P."/>
            <person name="Diamond M."/>
            <person name="Durham M.E."/>
            <person name="Foxe J.M."/>
            <person name="Go M."/>
            <person name="Henderson B.A."/>
            <person name="Jones I.B."/>
            <person name="McGettigan J.A."/>
            <person name="Micheletti S.J."/>
            <person name="Nasrallah M.E."/>
            <person name="Ortiz D."/>
            <person name="Piller C.R."/>
            <person name="Privatt S.R."/>
            <person name="Schneider S.L."/>
            <person name="Sharp S."/>
            <person name="Smith T.C."/>
            <person name="Stanton J.D."/>
            <person name="Ullery H.E."/>
            <person name="Wilson R.J."/>
            <person name="Serrano M.G."/>
            <person name="Buck G."/>
            <person name="Lee V."/>
            <person name="Wang Y."/>
            <person name="Carvalho R."/>
            <person name="Voegtly L."/>
            <person name="Shi R."/>
            <person name="Duckworth R."/>
            <person name="Johnson A."/>
            <person name="Loviza R."/>
            <person name="Walstead R."/>
            <person name="Shah Z."/>
            <person name="Kiflezghi M."/>
            <person name="Wade K."/>
            <person name="Ball S.L."/>
            <person name="Bradley K.W."/>
            <person name="Asai D.J."/>
            <person name="Bowman C.A."/>
            <person name="Russell D.A."/>
            <person name="Pope W.H."/>
            <person name="Jacobs-Sera D."/>
            <person name="Hendrix R.W."/>
            <person name="Hatfull G.F."/>
        </authorList>
    </citation>
    <scope>NUCLEOTIDE SEQUENCE</scope>
</reference>
<protein>
    <submittedName>
        <fullName evidence="1">Uncharacterized protein</fullName>
    </submittedName>
</protein>
<accession>A0A2P2CCG6</accession>